<reference evidence="1" key="1">
    <citation type="journal article" date="2019" name="Microbiol. Resour. Announc.">
        <title>Draft Genome Sequences of Five Environmental Bacterial Isolates That Degrade Polyethylene Terephthalate Plastic.</title>
        <authorList>
            <person name="Leon-Zayas R."/>
            <person name="Roberts C."/>
            <person name="Vague M."/>
            <person name="Mellies J.L."/>
        </authorList>
    </citation>
    <scope>NUCLEOTIDE SEQUENCE</scope>
    <source>
        <strain evidence="1">13.2</strain>
    </source>
</reference>
<dbReference type="EMBL" id="CP157179">
    <property type="protein sequence ID" value="XBG32960.1"/>
    <property type="molecule type" value="Genomic_DNA"/>
</dbReference>
<dbReference type="AlphaFoldDB" id="A0AAU7BK19"/>
<accession>A0AAU7BK19</accession>
<evidence type="ECO:0000313" key="1">
    <source>
        <dbReference type="EMBL" id="XBG32960.1"/>
    </source>
</evidence>
<name>A0AAU7BK19_9PSED</name>
<proteinExistence type="predicted"/>
<organism evidence="1">
    <name type="scientific">Pseudomonas sp. 13.2</name>
    <dbReference type="NCBI Taxonomy" id="3144665"/>
    <lineage>
        <taxon>Bacteria</taxon>
        <taxon>Pseudomonadati</taxon>
        <taxon>Pseudomonadota</taxon>
        <taxon>Gammaproteobacteria</taxon>
        <taxon>Pseudomonadales</taxon>
        <taxon>Pseudomonadaceae</taxon>
        <taxon>Pseudomonas</taxon>
    </lineage>
</organism>
<evidence type="ECO:0008006" key="2">
    <source>
        <dbReference type="Google" id="ProtNLM"/>
    </source>
</evidence>
<protein>
    <recommendedName>
        <fullName evidence="2">Transposase</fullName>
    </recommendedName>
</protein>
<gene>
    <name evidence="1" type="ORF">ABH853_08160</name>
</gene>
<sequence>MSFSIRAHNLYGIVPAYNQITNIGVDNHSTHGGTSMEDVMTERFCGLPTRPMEFPLRHPKALLIDDAFEVAVAKIILHPKFFSAKSRLSRAVRKLLGIRKTESILGYLKSKLA</sequence>
<reference evidence="1" key="2">
    <citation type="submission" date="2024-05" db="EMBL/GenBank/DDBJ databases">
        <authorList>
            <person name="Mellies J."/>
            <person name="Newton I."/>
        </authorList>
    </citation>
    <scope>NUCLEOTIDE SEQUENCE</scope>
    <source>
        <strain evidence="1">13.2</strain>
    </source>
</reference>